<gene>
    <name evidence="1" type="ORF">OL599_08900</name>
</gene>
<dbReference type="EMBL" id="JAPDNT010000004">
    <property type="protein sequence ID" value="MCW3474701.1"/>
    <property type="molecule type" value="Genomic_DNA"/>
</dbReference>
<evidence type="ECO:0000313" key="1">
    <source>
        <dbReference type="EMBL" id="MCW3474701.1"/>
    </source>
</evidence>
<proteinExistence type="predicted"/>
<reference evidence="1" key="1">
    <citation type="submission" date="2022-09" db="EMBL/GenBank/DDBJ databases">
        <title>Rhodovastum sp. nov. RN2-1 isolated from soil in Seongnam, South Korea.</title>
        <authorList>
            <person name="Le N.T."/>
        </authorList>
    </citation>
    <scope>NUCLEOTIDE SEQUENCE</scope>
    <source>
        <strain evidence="1">RN2-1</strain>
    </source>
</reference>
<sequence length="68" mass="7600">MRKALIVIGEGPNQIYGKWLKQLVPILVEAMERHGHMQLASKVRRGQPPINPAIIGRAMREMRGRSGG</sequence>
<evidence type="ECO:0000313" key="2">
    <source>
        <dbReference type="Proteomes" id="UP001165679"/>
    </source>
</evidence>
<accession>A0AA41YLL6</accession>
<name>A0AA41YLL6_9PROT</name>
<dbReference type="RefSeq" id="WP_264713345.1">
    <property type="nucleotide sequence ID" value="NZ_JAPDNT010000004.1"/>
</dbReference>
<comment type="caution">
    <text evidence="1">The sequence shown here is derived from an EMBL/GenBank/DDBJ whole genome shotgun (WGS) entry which is preliminary data.</text>
</comment>
<dbReference type="Proteomes" id="UP001165679">
    <property type="component" value="Unassembled WGS sequence"/>
</dbReference>
<keyword evidence="2" id="KW-1185">Reference proteome</keyword>
<organism evidence="1 2">
    <name type="scientific">Limobrevibacterium gyesilva</name>
    <dbReference type="NCBI Taxonomy" id="2991712"/>
    <lineage>
        <taxon>Bacteria</taxon>
        <taxon>Pseudomonadati</taxon>
        <taxon>Pseudomonadota</taxon>
        <taxon>Alphaproteobacteria</taxon>
        <taxon>Acetobacterales</taxon>
        <taxon>Acetobacteraceae</taxon>
        <taxon>Limobrevibacterium</taxon>
    </lineage>
</organism>
<dbReference type="AlphaFoldDB" id="A0AA41YLL6"/>
<reference evidence="1" key="2">
    <citation type="submission" date="2022-10" db="EMBL/GenBank/DDBJ databases">
        <authorList>
            <person name="Trinh H.N."/>
        </authorList>
    </citation>
    <scope>NUCLEOTIDE SEQUENCE</scope>
    <source>
        <strain evidence="1">RN2-1</strain>
    </source>
</reference>
<protein>
    <submittedName>
        <fullName evidence="1">Uncharacterized protein</fullName>
    </submittedName>
</protein>